<dbReference type="InterPro" id="IPR050126">
    <property type="entry name" value="Ap4A_hydrolase"/>
</dbReference>
<name>A0A073CDL1_PLAA1</name>
<dbReference type="Proteomes" id="UP000027395">
    <property type="component" value="Chromosome"/>
</dbReference>
<dbReference type="GeneID" id="77287520"/>
<dbReference type="STRING" id="388467.A19Y_1292"/>
<dbReference type="Gene3D" id="3.60.21.10">
    <property type="match status" value="1"/>
</dbReference>
<feature type="domain" description="Serine/threonine specific protein phosphatases" evidence="1">
    <location>
        <begin position="61"/>
        <end position="66"/>
    </location>
</feature>
<dbReference type="EC" id="3.1.3.16" evidence="2"/>
<protein>
    <submittedName>
        <fullName evidence="2">Serine/threonine phosphatase</fullName>
        <ecNumber evidence="2">3.1.3.16</ecNumber>
    </submittedName>
</protein>
<organism evidence="2 3">
    <name type="scientific">Planktothrix agardhii (strain NIVA-CYA 126/8)</name>
    <dbReference type="NCBI Taxonomy" id="388467"/>
    <lineage>
        <taxon>Bacteria</taxon>
        <taxon>Bacillati</taxon>
        <taxon>Cyanobacteriota</taxon>
        <taxon>Cyanophyceae</taxon>
        <taxon>Oscillatoriophycideae</taxon>
        <taxon>Oscillatoriales</taxon>
        <taxon>Microcoleaceae</taxon>
        <taxon>Planktothrix</taxon>
    </lineage>
</organism>
<dbReference type="Pfam" id="PF00149">
    <property type="entry name" value="Metallophos"/>
    <property type="match status" value="1"/>
</dbReference>
<dbReference type="eggNOG" id="COG0639">
    <property type="taxonomic scope" value="Bacteria"/>
</dbReference>
<reference evidence="2 3" key="1">
    <citation type="journal article" date="2014" name="Appl. Environ. Microbiol.">
        <title>Elucidation of insertion elements encoded on plasmids and in vitro construction of shuttle vectors from the toxic cyanobacterium Planktothrix.</title>
        <authorList>
            <person name="Christiansen G."/>
            <person name="Goesmann A."/>
            <person name="Kurmayer R."/>
        </authorList>
    </citation>
    <scope>NUCLEOTIDE SEQUENCE [LARGE SCALE GENOMIC DNA]</scope>
    <source>
        <strain evidence="2 3">NIVA-CYA 126/8</strain>
    </source>
</reference>
<evidence type="ECO:0000313" key="2">
    <source>
        <dbReference type="EMBL" id="KEI66364.1"/>
    </source>
</evidence>
<dbReference type="InterPro" id="IPR029052">
    <property type="entry name" value="Metallo-depent_PP-like"/>
</dbReference>
<evidence type="ECO:0000313" key="3">
    <source>
        <dbReference type="Proteomes" id="UP000027395"/>
    </source>
</evidence>
<accession>A0A073CDL1</accession>
<dbReference type="PROSITE" id="PS00125">
    <property type="entry name" value="SER_THR_PHOSPHATASE"/>
    <property type="match status" value="1"/>
</dbReference>
<dbReference type="SUPFAM" id="SSF56300">
    <property type="entry name" value="Metallo-dependent phosphatases"/>
    <property type="match status" value="1"/>
</dbReference>
<proteinExistence type="predicted"/>
<dbReference type="PATRIC" id="fig|388467.6.peg.1231"/>
<dbReference type="AlphaFoldDB" id="A0A073CDL1"/>
<dbReference type="GO" id="GO:0005737">
    <property type="term" value="C:cytoplasm"/>
    <property type="evidence" value="ECO:0007669"/>
    <property type="project" value="TreeGrafter"/>
</dbReference>
<dbReference type="CDD" id="cd00144">
    <property type="entry name" value="MPP_PPP_family"/>
    <property type="match status" value="1"/>
</dbReference>
<dbReference type="GO" id="GO:0004722">
    <property type="term" value="F:protein serine/threonine phosphatase activity"/>
    <property type="evidence" value="ECO:0007669"/>
    <property type="project" value="UniProtKB-EC"/>
</dbReference>
<dbReference type="InterPro" id="IPR006186">
    <property type="entry name" value="Ser/Thr-sp_prot-phosphatase"/>
</dbReference>
<gene>
    <name evidence="2" type="ORF">A19Y_1292</name>
</gene>
<keyword evidence="2" id="KW-0378">Hydrolase</keyword>
<dbReference type="EMBL" id="CM002803">
    <property type="protein sequence ID" value="KEI66364.1"/>
    <property type="molecule type" value="Genomic_DNA"/>
</dbReference>
<dbReference type="GO" id="GO:0008803">
    <property type="term" value="F:bis(5'-nucleosyl)-tetraphosphatase (symmetrical) activity"/>
    <property type="evidence" value="ECO:0007669"/>
    <property type="project" value="TreeGrafter"/>
</dbReference>
<dbReference type="RefSeq" id="WP_026789054.1">
    <property type="nucleotide sequence ID" value="NZ_CM002803.1"/>
</dbReference>
<dbReference type="HOGENOM" id="CLU_023125_4_2_3"/>
<dbReference type="InterPro" id="IPR004843">
    <property type="entry name" value="Calcineurin-like_PHP"/>
</dbReference>
<dbReference type="GO" id="GO:0110154">
    <property type="term" value="P:RNA decapping"/>
    <property type="evidence" value="ECO:0007669"/>
    <property type="project" value="TreeGrafter"/>
</dbReference>
<dbReference type="PANTHER" id="PTHR42850:SF4">
    <property type="entry name" value="ZINC-DEPENDENT ENDOPOLYPHOSPHATASE"/>
    <property type="match status" value="1"/>
</dbReference>
<keyword evidence="3" id="KW-1185">Reference proteome</keyword>
<dbReference type="PANTHER" id="PTHR42850">
    <property type="entry name" value="METALLOPHOSPHOESTERASE"/>
    <property type="match status" value="1"/>
</dbReference>
<sequence length="251" mass="28556">MLTRRIVIGDVHGHYDGLMTLLDRIAPNANDQVYFLGDLIDRGPKSAQVVNFVKNSPYQCLRGNHEQLMLNALPDEGKNPQAWQAWLYSGGLTTITSYQDLGIIPRDDVHWMASLPLYLDLGDVWLVHAGVHPKMSIKEQNEEEFCWIRREFHNIPKPYFADKLIIIGHTITFTFDGIEPGQLVQGQGWLGIDTGVYHAKSGWLTGLDITNKKVYQVNVMHHNQIRILPLNRAVTHLKPPSFLARLGYVRP</sequence>
<evidence type="ECO:0000259" key="1">
    <source>
        <dbReference type="PROSITE" id="PS00125"/>
    </source>
</evidence>